<keyword evidence="3 7" id="KW-0489">Methyltransferase</keyword>
<dbReference type="Pfam" id="PF03705">
    <property type="entry name" value="CheR_N"/>
    <property type="match status" value="1"/>
</dbReference>
<dbReference type="AlphaFoldDB" id="A0A3B1BSA9"/>
<dbReference type="Pfam" id="PF01739">
    <property type="entry name" value="CheR"/>
    <property type="match status" value="1"/>
</dbReference>
<dbReference type="Gene3D" id="1.10.155.10">
    <property type="entry name" value="Chemotaxis receptor methyltransferase CheR, N-terminal domain"/>
    <property type="match status" value="1"/>
</dbReference>
<dbReference type="InterPro" id="IPR022642">
    <property type="entry name" value="CheR_C"/>
</dbReference>
<gene>
    <name evidence="7" type="ORF">MNBD_GAMMA25-2003</name>
</gene>
<dbReference type="GO" id="GO:0032259">
    <property type="term" value="P:methylation"/>
    <property type="evidence" value="ECO:0007669"/>
    <property type="project" value="UniProtKB-KW"/>
</dbReference>
<dbReference type="EC" id="2.1.1.80" evidence="2"/>
<organism evidence="7">
    <name type="scientific">hydrothermal vent metagenome</name>
    <dbReference type="NCBI Taxonomy" id="652676"/>
    <lineage>
        <taxon>unclassified sequences</taxon>
        <taxon>metagenomes</taxon>
        <taxon>ecological metagenomes</taxon>
    </lineage>
</organism>
<keyword evidence="5" id="KW-0949">S-adenosyl-L-methionine</keyword>
<dbReference type="InterPro" id="IPR036804">
    <property type="entry name" value="CheR_N_sf"/>
</dbReference>
<comment type="catalytic activity">
    <reaction evidence="1">
        <text>L-glutamyl-[protein] + S-adenosyl-L-methionine = [protein]-L-glutamate 5-O-methyl ester + S-adenosyl-L-homocysteine</text>
        <dbReference type="Rhea" id="RHEA:24452"/>
        <dbReference type="Rhea" id="RHEA-COMP:10208"/>
        <dbReference type="Rhea" id="RHEA-COMP:10311"/>
        <dbReference type="ChEBI" id="CHEBI:29973"/>
        <dbReference type="ChEBI" id="CHEBI:57856"/>
        <dbReference type="ChEBI" id="CHEBI:59789"/>
        <dbReference type="ChEBI" id="CHEBI:82795"/>
        <dbReference type="EC" id="2.1.1.80"/>
    </reaction>
</comment>
<dbReference type="PANTHER" id="PTHR24422">
    <property type="entry name" value="CHEMOTAXIS PROTEIN METHYLTRANSFERASE"/>
    <property type="match status" value="1"/>
</dbReference>
<dbReference type="InterPro" id="IPR029063">
    <property type="entry name" value="SAM-dependent_MTases_sf"/>
</dbReference>
<dbReference type="EMBL" id="UOFY01000033">
    <property type="protein sequence ID" value="VAX09215.1"/>
    <property type="molecule type" value="Genomic_DNA"/>
</dbReference>
<evidence type="ECO:0000256" key="3">
    <source>
        <dbReference type="ARBA" id="ARBA00022603"/>
    </source>
</evidence>
<evidence type="ECO:0000256" key="1">
    <source>
        <dbReference type="ARBA" id="ARBA00001541"/>
    </source>
</evidence>
<evidence type="ECO:0000256" key="2">
    <source>
        <dbReference type="ARBA" id="ARBA00012534"/>
    </source>
</evidence>
<accession>A0A3B1BSA9</accession>
<protein>
    <recommendedName>
        <fullName evidence="2">protein-glutamate O-methyltransferase</fullName>
        <ecNumber evidence="2">2.1.1.80</ecNumber>
    </recommendedName>
</protein>
<reference evidence="7" key="1">
    <citation type="submission" date="2018-06" db="EMBL/GenBank/DDBJ databases">
        <authorList>
            <person name="Zhirakovskaya E."/>
        </authorList>
    </citation>
    <scope>NUCLEOTIDE SEQUENCE</scope>
</reference>
<dbReference type="PANTHER" id="PTHR24422:SF19">
    <property type="entry name" value="CHEMOTAXIS PROTEIN METHYLTRANSFERASE"/>
    <property type="match status" value="1"/>
</dbReference>
<dbReference type="InterPro" id="IPR050903">
    <property type="entry name" value="Bact_Chemotaxis_MeTrfase"/>
</dbReference>
<dbReference type="InterPro" id="IPR000780">
    <property type="entry name" value="CheR_MeTrfase"/>
</dbReference>
<dbReference type="PROSITE" id="PS50123">
    <property type="entry name" value="CHER"/>
    <property type="match status" value="1"/>
</dbReference>
<dbReference type="Gene3D" id="3.40.50.150">
    <property type="entry name" value="Vaccinia Virus protein VP39"/>
    <property type="match status" value="1"/>
</dbReference>
<dbReference type="SUPFAM" id="SSF47757">
    <property type="entry name" value="Chemotaxis receptor methyltransferase CheR, N-terminal domain"/>
    <property type="match status" value="1"/>
</dbReference>
<dbReference type="SUPFAM" id="SSF53335">
    <property type="entry name" value="S-adenosyl-L-methionine-dependent methyltransferases"/>
    <property type="match status" value="1"/>
</dbReference>
<proteinExistence type="predicted"/>
<keyword evidence="4 7" id="KW-0808">Transferase</keyword>
<evidence type="ECO:0000256" key="5">
    <source>
        <dbReference type="ARBA" id="ARBA00022691"/>
    </source>
</evidence>
<dbReference type="InterPro" id="IPR022641">
    <property type="entry name" value="CheR_N"/>
</dbReference>
<dbReference type="SMART" id="SM00138">
    <property type="entry name" value="MeTrc"/>
    <property type="match status" value="1"/>
</dbReference>
<name>A0A3B1BSA9_9ZZZZ</name>
<feature type="domain" description="CheR-type methyltransferase" evidence="6">
    <location>
        <begin position="14"/>
        <end position="297"/>
    </location>
</feature>
<evidence type="ECO:0000313" key="7">
    <source>
        <dbReference type="EMBL" id="VAX09215.1"/>
    </source>
</evidence>
<dbReference type="PRINTS" id="PR00996">
    <property type="entry name" value="CHERMTFRASE"/>
</dbReference>
<sequence length="301" mass="35246">MTAEDHNSDKTLWRYRAPAQMDQVQLAMWTELLEKRTGISLAENRKSFLLTSLSTRMRELGYDGYDDYFKFLIDGRRGAVEWEILVDRLTVHESRFYRDERALALVRDKFLPEQCNTTDTAEQRNINIWSLGCATGEEAYSLAMLVDDFMQRNNQNCYYSITASDISSAALSTAREGSYHVNRLKNIPTNLLNLFFKRTDENHYQISEKLRERVCFARMNILHLSRVKLGMMDLIYCQNVLIYFKRRYRKMILDHLIKHLRPGGLLILGAGEISAWKHKNMEAVNYTGTLAFKRIDEENQL</sequence>
<evidence type="ECO:0000256" key="4">
    <source>
        <dbReference type="ARBA" id="ARBA00022679"/>
    </source>
</evidence>
<dbReference type="GO" id="GO:0008983">
    <property type="term" value="F:protein-glutamate O-methyltransferase activity"/>
    <property type="evidence" value="ECO:0007669"/>
    <property type="project" value="UniProtKB-EC"/>
</dbReference>
<evidence type="ECO:0000259" key="6">
    <source>
        <dbReference type="PROSITE" id="PS50123"/>
    </source>
</evidence>